<dbReference type="PANTHER" id="PTHR31916">
    <property type="match status" value="1"/>
</dbReference>
<dbReference type="InterPro" id="IPR024746">
    <property type="entry name" value="Glyco_hydro_100"/>
</dbReference>
<dbReference type="GO" id="GO:0004575">
    <property type="term" value="F:sucrose alpha-glucosidase activity"/>
    <property type="evidence" value="ECO:0007669"/>
    <property type="project" value="TreeGrafter"/>
</dbReference>
<dbReference type="Pfam" id="PF12899">
    <property type="entry name" value="Glyco_hydro_100"/>
    <property type="match status" value="1"/>
</dbReference>
<evidence type="ECO:0000313" key="7">
    <source>
        <dbReference type="Proteomes" id="UP000541444"/>
    </source>
</evidence>
<dbReference type="EMBL" id="JACGCM010000560">
    <property type="protein sequence ID" value="KAF6170753.1"/>
    <property type="molecule type" value="Genomic_DNA"/>
</dbReference>
<reference evidence="6 7" key="1">
    <citation type="journal article" date="2020" name="IScience">
        <title>Genome Sequencing of the Endangered Kingdonia uniflora (Circaeasteraceae, Ranunculales) Reveals Potential Mechanisms of Evolutionary Specialization.</title>
        <authorList>
            <person name="Sun Y."/>
            <person name="Deng T."/>
            <person name="Zhang A."/>
            <person name="Moore M.J."/>
            <person name="Landis J.B."/>
            <person name="Lin N."/>
            <person name="Zhang H."/>
            <person name="Zhang X."/>
            <person name="Huang J."/>
            <person name="Zhang X."/>
            <person name="Sun H."/>
            <person name="Wang H."/>
        </authorList>
    </citation>
    <scope>NUCLEOTIDE SEQUENCE [LARGE SCALE GENOMIC DNA]</scope>
    <source>
        <strain evidence="6">TB1705</strain>
        <tissue evidence="6">Leaf</tissue>
    </source>
</reference>
<comment type="similarity">
    <text evidence="4">Belongs to the glycosyl hydrolase 100 family.</text>
</comment>
<comment type="function">
    <text evidence="4">Invertase that cleaves sucrose into glucose and fructose.</text>
</comment>
<organism evidence="6 7">
    <name type="scientific">Kingdonia uniflora</name>
    <dbReference type="NCBI Taxonomy" id="39325"/>
    <lineage>
        <taxon>Eukaryota</taxon>
        <taxon>Viridiplantae</taxon>
        <taxon>Streptophyta</taxon>
        <taxon>Embryophyta</taxon>
        <taxon>Tracheophyta</taxon>
        <taxon>Spermatophyta</taxon>
        <taxon>Magnoliopsida</taxon>
        <taxon>Ranunculales</taxon>
        <taxon>Circaeasteraceae</taxon>
        <taxon>Kingdonia</taxon>
    </lineage>
</organism>
<protein>
    <recommendedName>
        <fullName evidence="4">Alkaline/neutral invertase</fullName>
        <ecNumber evidence="4">3.2.1.26</ecNumber>
    </recommendedName>
</protein>
<keyword evidence="1 4" id="KW-0378">Hydrolase</keyword>
<dbReference type="AlphaFoldDB" id="A0A7J7NUG8"/>
<proteinExistence type="inferred from homology"/>
<comment type="catalytic activity">
    <reaction evidence="4">
        <text>Hydrolysis of terminal non-reducing beta-D-fructofuranoside residues in beta-D-fructofuranosides.</text>
        <dbReference type="EC" id="3.2.1.26"/>
    </reaction>
</comment>
<evidence type="ECO:0000256" key="5">
    <source>
        <dbReference type="SAM" id="MobiDB-lite"/>
    </source>
</evidence>
<feature type="compositionally biased region" description="Low complexity" evidence="5">
    <location>
        <begin position="1"/>
        <end position="12"/>
    </location>
</feature>
<dbReference type="GO" id="GO:0005987">
    <property type="term" value="P:sucrose catabolic process"/>
    <property type="evidence" value="ECO:0007669"/>
    <property type="project" value="TreeGrafter"/>
</dbReference>
<keyword evidence="3 4" id="KW-0326">Glycosidase</keyword>
<name>A0A7J7NUG8_9MAGN</name>
<keyword evidence="2 4" id="KW-0119">Carbohydrate metabolism</keyword>
<evidence type="ECO:0000313" key="6">
    <source>
        <dbReference type="EMBL" id="KAF6170753.1"/>
    </source>
</evidence>
<comment type="caution">
    <text evidence="6">The sequence shown here is derived from an EMBL/GenBank/DDBJ whole genome shotgun (WGS) entry which is preliminary data.</text>
</comment>
<feature type="region of interest" description="Disordered" evidence="5">
    <location>
        <begin position="1"/>
        <end position="20"/>
    </location>
</feature>
<dbReference type="GO" id="GO:0033926">
    <property type="term" value="F:endo-alpha-N-acetylgalactosaminidase activity"/>
    <property type="evidence" value="ECO:0007669"/>
    <property type="project" value="UniProtKB-UniRule"/>
</dbReference>
<evidence type="ECO:0000256" key="4">
    <source>
        <dbReference type="RuleBase" id="RU367047"/>
    </source>
</evidence>
<dbReference type="EC" id="3.2.1.26" evidence="4"/>
<evidence type="ECO:0000256" key="2">
    <source>
        <dbReference type="ARBA" id="ARBA00023277"/>
    </source>
</evidence>
<evidence type="ECO:0000256" key="3">
    <source>
        <dbReference type="ARBA" id="ARBA00023295"/>
    </source>
</evidence>
<gene>
    <name evidence="6" type="ORF">GIB67_015705</name>
</gene>
<dbReference type="PANTHER" id="PTHR31916:SF40">
    <property type="entry name" value="ALKALINE_NEUTRAL INVERTASE B-RELATED"/>
    <property type="match status" value="1"/>
</dbReference>
<sequence>MISPSQSTPSTSNPLEPLPIPVGGLYEHSATSGGGGSLLVKAGVNKITSLKPITKLNPAVSANDDFTEKGSDSPTSLHLMELVVGHRRFGGECHESMLKRHEVPAKVVTTKVWLVNVPVLSPRQRRGIEKSTLESETNKSPPKLRDLGDARVAITLPAAKSWCRCHLSLHWLDDGLLRSGRAERGCTDRCLMGFTSSHRMPLWRTTSKAVQRRCPRFVEYNNISHCVRGEDLKQPNDIYRYKTEEYSYTVVNKFNVIPNSFPDWVFDFMPVHGGYFIRNISPAKIDFRWLCLGNCIAILSSLAIYEQSVAIMDLIESLWEELVGEMPLKSTELLRAQIMEGKESYINLENRFSQYKAENDAKLDSLRDMVTSLRLFERAATPTINVDRSHGYFPSLVSLLFGYSKGIENASYSWIC</sequence>
<dbReference type="Proteomes" id="UP000541444">
    <property type="component" value="Unassembled WGS sequence"/>
</dbReference>
<accession>A0A7J7NUG8</accession>
<keyword evidence="7" id="KW-1185">Reference proteome</keyword>
<evidence type="ECO:0000256" key="1">
    <source>
        <dbReference type="ARBA" id="ARBA00022801"/>
    </source>
</evidence>